<accession>A0A288QVF8</accession>
<dbReference type="EC" id="3.2.1.23" evidence="3"/>
<dbReference type="InterPro" id="IPR032312">
    <property type="entry name" value="LacZ_4"/>
</dbReference>
<protein>
    <recommendedName>
        <fullName evidence="4">Beta-galactosidase</fullName>
        <ecNumber evidence="3">3.2.1.23</ecNumber>
    </recommendedName>
    <alternativeName>
        <fullName evidence="7">Lactase</fullName>
    </alternativeName>
</protein>
<dbReference type="EMBL" id="QRAS01000005">
    <property type="protein sequence ID" value="RDL01108.1"/>
    <property type="molecule type" value="Genomic_DNA"/>
</dbReference>
<evidence type="ECO:0000256" key="3">
    <source>
        <dbReference type="ARBA" id="ARBA00012756"/>
    </source>
</evidence>
<dbReference type="InterPro" id="IPR004199">
    <property type="entry name" value="B-gal_small/dom_5"/>
</dbReference>
<evidence type="ECO:0000256" key="5">
    <source>
        <dbReference type="ARBA" id="ARBA00022801"/>
    </source>
</evidence>
<dbReference type="Pfam" id="PF02837">
    <property type="entry name" value="Glyco_hydro_2_N"/>
    <property type="match status" value="1"/>
</dbReference>
<dbReference type="SUPFAM" id="SSF74650">
    <property type="entry name" value="Galactose mutarotase-like"/>
    <property type="match status" value="1"/>
</dbReference>
<dbReference type="GO" id="GO:0005990">
    <property type="term" value="P:lactose catabolic process"/>
    <property type="evidence" value="ECO:0007669"/>
    <property type="project" value="TreeGrafter"/>
</dbReference>
<sequence>MTDNFDQIIARKDWENPGVLHVNRLPMHTKMTYDETPHSLNGHWQFQYFKNINEVPAAWLDDDFVSTDLIPVPSNWQLAGYDAPIYTNVAYPIPVTPPFVPADNPVGAYTHVFDLPAEWLATGETHITFHGVGSAFYLWVNGTWIGYSEDSRLPAEFDLSASLVAGANVIKVLVLRWSKGTYFEDQDMWRMSGIFRDVELHHLPTVRLADFTINTDLDADFDDAKVVIKAFTNIADASGYQVQAALYDHEELVVTDKQGIDTQVVDERGYDQKHFTITLPVRQPKLWSDETPYLYDLQLSLLDDAGNVRHTVRQPVGIRQVSIENGQLLVNGQAVLIRGVNKHEFTATTGYYVDEATMRQDMTLMKQNNFNAVRLSHYPNAQRWYELADEYGLYLVDEANIETHGMTPMNTLTNDPRYLPLMSERVTRMVQRDFNHPSVIIWSLGNESGYGHNHAALYNWLKQTDPSRPVMYEGGGANSPATDIIAPMYARVEQDQPDPSVPKWSLKKWIGLPGEQRPLILVEYAHSMGNSLGGFMKYWDAFRKYPRLQGGFIWDWVDQGLLKTEADGTSWYAYGGDFGDTPNDRQFSLDGLLFPDRTPKPALQEVKYAQQYYQFKLQRNPQGVATGFTVQSEFLFKQATDVLTYTILVAGNAVFTDTITLTLAPAETLAIALPTDLDYSQDIVINLTVHTATDTALVPADFEVAHEQFRINAANNIIATTATPGATIVVAGSDIVLGEQRIHFDATSGELTQWTVAGADKLLHPLADQFTRAPLDNDIGVSEVEHVDPNSWYERWQAAGMYELTKNLIAFDIVPVRDDLVYVNTQHTYHHTVSTLFTVTKQYAVHGDGRVDIEVDVTRQTSAPAPARIGLTLQLADKPERVHYYGNGPFENYPDRQAAAIRAPFDLPLADFYTPYVFPSDNGLRTEVANVTVGSLQVTALHRQPFDFNVLEYSQAQLHQAKHRHELHAEPGVWLNIDGYHMGVGGDDSWSPSVAPEYLLTAEHYHYGVTLAMQD</sequence>
<dbReference type="NCBIfam" id="NF007074">
    <property type="entry name" value="PRK09525.1"/>
    <property type="match status" value="1"/>
</dbReference>
<proteinExistence type="inferred from homology"/>
<dbReference type="InterPro" id="IPR006101">
    <property type="entry name" value="Glyco_hydro_2"/>
</dbReference>
<evidence type="ECO:0000256" key="6">
    <source>
        <dbReference type="ARBA" id="ARBA00023295"/>
    </source>
</evidence>
<evidence type="ECO:0000256" key="4">
    <source>
        <dbReference type="ARBA" id="ARBA00013303"/>
    </source>
</evidence>
<dbReference type="GO" id="GO:0030246">
    <property type="term" value="F:carbohydrate binding"/>
    <property type="evidence" value="ECO:0007669"/>
    <property type="project" value="InterPro"/>
</dbReference>
<dbReference type="GeneID" id="94546699"/>
<dbReference type="InterPro" id="IPR050347">
    <property type="entry name" value="Bact_Beta-galactosidase"/>
</dbReference>
<dbReference type="SMART" id="SM01038">
    <property type="entry name" value="Bgal_small_N"/>
    <property type="match status" value="1"/>
</dbReference>
<evidence type="ECO:0000313" key="8">
    <source>
        <dbReference type="EMBL" id="RDL01108.1"/>
    </source>
</evidence>
<dbReference type="Gene3D" id="2.70.98.10">
    <property type="match status" value="1"/>
</dbReference>
<dbReference type="InterPro" id="IPR011013">
    <property type="entry name" value="Gal_mutarotase_sf_dom"/>
</dbReference>
<dbReference type="InterPro" id="IPR008979">
    <property type="entry name" value="Galactose-bd-like_sf"/>
</dbReference>
<dbReference type="AlphaFoldDB" id="A0A288QVF8"/>
<keyword evidence="5" id="KW-0378">Hydrolase</keyword>
<dbReference type="InterPro" id="IPR006104">
    <property type="entry name" value="Glyco_hydro_2_N"/>
</dbReference>
<dbReference type="Proteomes" id="UP000254912">
    <property type="component" value="Unassembled WGS sequence"/>
</dbReference>
<keyword evidence="9" id="KW-1185">Reference proteome</keyword>
<comment type="catalytic activity">
    <reaction evidence="1">
        <text>Hydrolysis of terminal non-reducing beta-D-galactose residues in beta-D-galactosides.</text>
        <dbReference type="EC" id="3.2.1.23"/>
    </reaction>
</comment>
<gene>
    <name evidence="8" type="ORF">DFP99_1579</name>
</gene>
<evidence type="ECO:0000313" key="9">
    <source>
        <dbReference type="Proteomes" id="UP000254912"/>
    </source>
</evidence>
<evidence type="ECO:0000256" key="7">
    <source>
        <dbReference type="ARBA" id="ARBA00032230"/>
    </source>
</evidence>
<dbReference type="Gene3D" id="2.60.120.260">
    <property type="entry name" value="Galactose-binding domain-like"/>
    <property type="match status" value="1"/>
</dbReference>
<dbReference type="PRINTS" id="PR00132">
    <property type="entry name" value="GLHYDRLASE2"/>
</dbReference>
<dbReference type="FunFam" id="3.20.20.80:FF:000018">
    <property type="entry name" value="Beta-galactosidase"/>
    <property type="match status" value="1"/>
</dbReference>
<comment type="similarity">
    <text evidence="2">Belongs to the glycosyl hydrolase 2 family.</text>
</comment>
<dbReference type="Pfam" id="PF16353">
    <property type="entry name" value="LacZ_4"/>
    <property type="match status" value="1"/>
</dbReference>
<dbReference type="InterPro" id="IPR014718">
    <property type="entry name" value="GH-type_carb-bd"/>
</dbReference>
<comment type="caution">
    <text evidence="8">The sequence shown here is derived from an EMBL/GenBank/DDBJ whole genome shotgun (WGS) entry which is preliminary data.</text>
</comment>
<dbReference type="Pfam" id="PF02929">
    <property type="entry name" value="Bgal_small_N"/>
    <property type="match status" value="1"/>
</dbReference>
<evidence type="ECO:0000256" key="1">
    <source>
        <dbReference type="ARBA" id="ARBA00001412"/>
    </source>
</evidence>
<dbReference type="PANTHER" id="PTHR46323:SF2">
    <property type="entry name" value="BETA-GALACTOSIDASE"/>
    <property type="match status" value="1"/>
</dbReference>
<dbReference type="SUPFAM" id="SSF49303">
    <property type="entry name" value="beta-Galactosidase/glucuronidase domain"/>
    <property type="match status" value="2"/>
</dbReference>
<dbReference type="PANTHER" id="PTHR46323">
    <property type="entry name" value="BETA-GALACTOSIDASE"/>
    <property type="match status" value="1"/>
</dbReference>
<dbReference type="RefSeq" id="WP_070230676.1">
    <property type="nucleotide sequence ID" value="NZ_BJYO01000007.1"/>
</dbReference>
<dbReference type="KEGG" id="wso:WSWS_01515"/>
<dbReference type="GO" id="GO:0004565">
    <property type="term" value="F:beta-galactosidase activity"/>
    <property type="evidence" value="ECO:0007669"/>
    <property type="project" value="UniProtKB-EC"/>
</dbReference>
<reference evidence="8 9" key="1">
    <citation type="submission" date="2018-07" db="EMBL/GenBank/DDBJ databases">
        <title>Genomic Encyclopedia of Type Strains, Phase III (KMG-III): the genomes of soil and plant-associated and newly described type strains.</title>
        <authorList>
            <person name="Whitman W."/>
        </authorList>
    </citation>
    <scope>NUCLEOTIDE SEQUENCE [LARGE SCALE GENOMIC DNA]</scope>
    <source>
        <strain evidence="8 9">CECT 7031</strain>
    </source>
</reference>
<dbReference type="SUPFAM" id="SSF49785">
    <property type="entry name" value="Galactose-binding domain-like"/>
    <property type="match status" value="1"/>
</dbReference>
<dbReference type="GO" id="GO:0009341">
    <property type="term" value="C:beta-galactosidase complex"/>
    <property type="evidence" value="ECO:0007669"/>
    <property type="project" value="InterPro"/>
</dbReference>
<keyword evidence="6" id="KW-0326">Glycosidase</keyword>
<dbReference type="InterPro" id="IPR036156">
    <property type="entry name" value="Beta-gal/glucu_dom_sf"/>
</dbReference>
<organism evidence="8 9">
    <name type="scientific">Weissella soli</name>
    <dbReference type="NCBI Taxonomy" id="155866"/>
    <lineage>
        <taxon>Bacteria</taxon>
        <taxon>Bacillati</taxon>
        <taxon>Bacillota</taxon>
        <taxon>Bacilli</taxon>
        <taxon>Lactobacillales</taxon>
        <taxon>Lactobacillaceae</taxon>
        <taxon>Weissella</taxon>
    </lineage>
</organism>
<dbReference type="InterPro" id="IPR017853">
    <property type="entry name" value="GH"/>
</dbReference>
<dbReference type="Pfam" id="PF00703">
    <property type="entry name" value="Glyco_hydro_2"/>
    <property type="match status" value="1"/>
</dbReference>
<dbReference type="InterPro" id="IPR006103">
    <property type="entry name" value="Glyco_hydro_2_cat"/>
</dbReference>
<dbReference type="Gene3D" id="3.20.20.80">
    <property type="entry name" value="Glycosidases"/>
    <property type="match status" value="1"/>
</dbReference>
<evidence type="ECO:0000256" key="2">
    <source>
        <dbReference type="ARBA" id="ARBA00007401"/>
    </source>
</evidence>
<dbReference type="SUPFAM" id="SSF51445">
    <property type="entry name" value="(Trans)glycosidases"/>
    <property type="match status" value="1"/>
</dbReference>
<dbReference type="Gene3D" id="2.60.40.10">
    <property type="entry name" value="Immunoglobulins"/>
    <property type="match status" value="2"/>
</dbReference>
<dbReference type="InterPro" id="IPR006102">
    <property type="entry name" value="Ig-like_GH2"/>
</dbReference>
<dbReference type="InterPro" id="IPR013783">
    <property type="entry name" value="Ig-like_fold"/>
</dbReference>
<dbReference type="Pfam" id="PF02836">
    <property type="entry name" value="Glyco_hydro_2_C"/>
    <property type="match status" value="1"/>
</dbReference>
<name>A0A288QVF8_9LACO</name>